<evidence type="ECO:0000256" key="14">
    <source>
        <dbReference type="PROSITE-ProRule" id="PRU00560"/>
    </source>
</evidence>
<evidence type="ECO:0000256" key="13">
    <source>
        <dbReference type="ARBA" id="ARBA00048988"/>
    </source>
</evidence>
<dbReference type="InterPro" id="IPR014016">
    <property type="entry name" value="UvrD-like_ATP-bd"/>
</dbReference>
<dbReference type="GO" id="GO:0005829">
    <property type="term" value="C:cytosol"/>
    <property type="evidence" value="ECO:0007669"/>
    <property type="project" value="TreeGrafter"/>
</dbReference>
<evidence type="ECO:0000256" key="6">
    <source>
        <dbReference type="ARBA" id="ARBA00022839"/>
    </source>
</evidence>
<keyword evidence="10" id="KW-0413">Isomerase</keyword>
<keyword evidence="6 17" id="KW-0269">Exonuclease</keyword>
<dbReference type="GO" id="GO:0004527">
    <property type="term" value="F:exonuclease activity"/>
    <property type="evidence" value="ECO:0007669"/>
    <property type="project" value="UniProtKB-KW"/>
</dbReference>
<dbReference type="InterPro" id="IPR027417">
    <property type="entry name" value="P-loop_NTPase"/>
</dbReference>
<dbReference type="PROSITE" id="PS51198">
    <property type="entry name" value="UVRD_HELICASE_ATP_BIND"/>
    <property type="match status" value="1"/>
</dbReference>
<evidence type="ECO:0000256" key="12">
    <source>
        <dbReference type="ARBA" id="ARBA00034808"/>
    </source>
</evidence>
<comment type="catalytic activity">
    <reaction evidence="13">
        <text>ATP + H2O = ADP + phosphate + H(+)</text>
        <dbReference type="Rhea" id="RHEA:13065"/>
        <dbReference type="ChEBI" id="CHEBI:15377"/>
        <dbReference type="ChEBI" id="CHEBI:15378"/>
        <dbReference type="ChEBI" id="CHEBI:30616"/>
        <dbReference type="ChEBI" id="CHEBI:43474"/>
        <dbReference type="ChEBI" id="CHEBI:456216"/>
        <dbReference type="EC" id="5.6.2.4"/>
    </reaction>
</comment>
<keyword evidence="8" id="KW-0238">DNA-binding</keyword>
<keyword evidence="7 14" id="KW-0067">ATP-binding</keyword>
<proteinExistence type="predicted"/>
<dbReference type="GO" id="GO:0003677">
    <property type="term" value="F:DNA binding"/>
    <property type="evidence" value="ECO:0007669"/>
    <property type="project" value="UniProtKB-KW"/>
</dbReference>
<protein>
    <recommendedName>
        <fullName evidence="12">DNA 3'-5' helicase</fullName>
        <ecNumber evidence="12">5.6.2.4</ecNumber>
    </recommendedName>
</protein>
<keyword evidence="9" id="KW-0234">DNA repair</keyword>
<dbReference type="InterPro" id="IPR014017">
    <property type="entry name" value="DNA_helicase_UvrD-like_C"/>
</dbReference>
<evidence type="ECO:0000259" key="16">
    <source>
        <dbReference type="PROSITE" id="PS51217"/>
    </source>
</evidence>
<dbReference type="Gene3D" id="3.40.50.300">
    <property type="entry name" value="P-loop containing nucleotide triphosphate hydrolases"/>
    <property type="match status" value="3"/>
</dbReference>
<feature type="binding site" evidence="14">
    <location>
        <begin position="14"/>
        <end position="21"/>
    </location>
    <ligand>
        <name>ATP</name>
        <dbReference type="ChEBI" id="CHEBI:30616"/>
    </ligand>
</feature>
<evidence type="ECO:0000259" key="15">
    <source>
        <dbReference type="PROSITE" id="PS51198"/>
    </source>
</evidence>
<dbReference type="Pfam" id="PF00580">
    <property type="entry name" value="UvrD-helicase"/>
    <property type="match status" value="1"/>
</dbReference>
<dbReference type="EMBL" id="QLLO01000001">
    <property type="protein sequence ID" value="RAJ17748.1"/>
    <property type="molecule type" value="Genomic_DNA"/>
</dbReference>
<gene>
    <name evidence="17" type="ORF">LY08_00015</name>
</gene>
<dbReference type="PANTHER" id="PTHR11070:SF67">
    <property type="entry name" value="DNA 3'-5' HELICASE"/>
    <property type="match status" value="1"/>
</dbReference>
<keyword evidence="5 14" id="KW-0347">Helicase</keyword>
<accession>A0A327RNU8</accession>
<dbReference type="PROSITE" id="PS51217">
    <property type="entry name" value="UVRD_HELICASE_CTER"/>
    <property type="match status" value="1"/>
</dbReference>
<name>A0A327RNU8_9FLAO</name>
<dbReference type="GO" id="GO:0000725">
    <property type="term" value="P:recombinational repair"/>
    <property type="evidence" value="ECO:0007669"/>
    <property type="project" value="TreeGrafter"/>
</dbReference>
<dbReference type="PANTHER" id="PTHR11070">
    <property type="entry name" value="UVRD / RECB / PCRA DNA HELICASE FAMILY MEMBER"/>
    <property type="match status" value="1"/>
</dbReference>
<comment type="catalytic activity">
    <reaction evidence="11">
        <text>Couples ATP hydrolysis with the unwinding of duplex DNA by translocating in the 3'-5' direction.</text>
        <dbReference type="EC" id="5.6.2.4"/>
    </reaction>
</comment>
<dbReference type="Pfam" id="PF13361">
    <property type="entry name" value="UvrD_C"/>
    <property type="match status" value="2"/>
</dbReference>
<feature type="domain" description="UvrD-like helicase ATP-binding" evidence="15">
    <location>
        <begin position="1"/>
        <end position="476"/>
    </location>
</feature>
<keyword evidence="4 14" id="KW-0378">Hydrolase</keyword>
<dbReference type="AlphaFoldDB" id="A0A327RNU8"/>
<dbReference type="Proteomes" id="UP000248703">
    <property type="component" value="Unassembled WGS sequence"/>
</dbReference>
<keyword evidence="18" id="KW-1185">Reference proteome</keyword>
<keyword evidence="2 14" id="KW-0547">Nucleotide-binding</keyword>
<feature type="domain" description="UvrD-like helicase C-terminal" evidence="16">
    <location>
        <begin position="487"/>
        <end position="740"/>
    </location>
</feature>
<dbReference type="GO" id="GO:0043138">
    <property type="term" value="F:3'-5' DNA helicase activity"/>
    <property type="evidence" value="ECO:0007669"/>
    <property type="project" value="UniProtKB-EC"/>
</dbReference>
<evidence type="ECO:0000256" key="8">
    <source>
        <dbReference type="ARBA" id="ARBA00023125"/>
    </source>
</evidence>
<evidence type="ECO:0000256" key="11">
    <source>
        <dbReference type="ARBA" id="ARBA00034617"/>
    </source>
</evidence>
<dbReference type="EC" id="5.6.2.4" evidence="12"/>
<evidence type="ECO:0000313" key="17">
    <source>
        <dbReference type="EMBL" id="RAJ17748.1"/>
    </source>
</evidence>
<organism evidence="17 18">
    <name type="scientific">Olleya aquimaris</name>
    <dbReference type="NCBI Taxonomy" id="639310"/>
    <lineage>
        <taxon>Bacteria</taxon>
        <taxon>Pseudomonadati</taxon>
        <taxon>Bacteroidota</taxon>
        <taxon>Flavobacteriia</taxon>
        <taxon>Flavobacteriales</taxon>
        <taxon>Flavobacteriaceae</taxon>
    </lineage>
</organism>
<comment type="caution">
    <text evidence="17">The sequence shown here is derived from an EMBL/GenBank/DDBJ whole genome shotgun (WGS) entry which is preliminary data.</text>
</comment>
<keyword evidence="3" id="KW-0227">DNA damage</keyword>
<evidence type="ECO:0000256" key="3">
    <source>
        <dbReference type="ARBA" id="ARBA00022763"/>
    </source>
</evidence>
<evidence type="ECO:0000313" key="18">
    <source>
        <dbReference type="Proteomes" id="UP000248703"/>
    </source>
</evidence>
<dbReference type="SUPFAM" id="SSF52540">
    <property type="entry name" value="P-loop containing nucleoside triphosphate hydrolases"/>
    <property type="match status" value="1"/>
</dbReference>
<dbReference type="GO" id="GO:0005524">
    <property type="term" value="F:ATP binding"/>
    <property type="evidence" value="ECO:0007669"/>
    <property type="project" value="UniProtKB-UniRule"/>
</dbReference>
<sequence length="1053" mass="121199">MLMSKTPSFKVYDASAGSGKTFALVKEYLKLLFTSTFNDSYKHILAITFTNKAVAEMKTRILDALQEFQFRDSSMFLAIVEELNLDPEYVRKKSKAILHSIMHNYAAFDVSTIDGFNHKLIRTFAHDLKIPINFEVELDTPSLLSQAVDSLIAKAGTNQKLTKILIDFAIEKADDDKSWDVSTDFNNIAKLLINDNDLPHVNSIKHKTLDDFDALKTQLVKRINTIEKQIVKVSENALSLIKNSGLEFEDFSGGKNAYIPKYFSKLKHLDISIDYSASWVVNLEEKPLYPKAKSDEIKAVLDAIKPEIVSAFNQTKAAVFDLKFLKAIYKNITPLSVLNAINKELTTIKEDENKLLISEFNSIISKEIKNQPTPFIYERLGEKFRHYFIDEFQDTSEMQWDNLIPLIENTLSGQNLKGEKGTAMIVGDAKQAIYRWRGGKAEQFIELTKDEDNYPQQNPFPVEKQVVNLKANYRSHKNIIQFNNQFFKYLSEQSFRNTDYSELYKKATQEPMLKPEGFVSIKFLDIQKEEDQNDIYSQAVFETVEKCLTNGYHLKDICVLVRKKKEGAAIAQFLSEKGIKITSSETMLIDNSEDVNLVVNIFRLLINPKNMEAKIKILYHVAALNNIKDKHHFFITHLALSIDAFFKSFTKFSIDVNPSHLLQLSLYDMAETIVRSFNLTKSSNAFIQYFLDVVLEFSQKQISDISAFLEYYDAKKENLNIVSPSNQDAIQIMTIHKSKGLEFPVVIFPYAQLDIYREKGPQEWFPLDKNEFNGFSKALLNFNKDFEQFGDIGEAIYFKHRSEQELDNINLLYVALTRPVEQLHIISKLDISKKDGVPFKTYSGLLINYLIHKGLWNEAQLEYSFGNENKDIEQETTTHSTIETQKFISVAKQDHDIKIITKSGYLWDTNQQQAIEKGNLIHDIMADIKTIADVEFVINDYLNTGVINKEQSTLLTNTITSIINHPEIYKYYTNNYTIYNERDILSKSGTIVRPDRLAIKDNDAVIIDYKTGLSNPKYQQQLEYYSDILKEMNFTVSKKILVYLNQQIDIVTY</sequence>
<dbReference type="Gene3D" id="3.90.320.10">
    <property type="match status" value="1"/>
</dbReference>
<evidence type="ECO:0000256" key="9">
    <source>
        <dbReference type="ARBA" id="ARBA00023204"/>
    </source>
</evidence>
<evidence type="ECO:0000256" key="5">
    <source>
        <dbReference type="ARBA" id="ARBA00022806"/>
    </source>
</evidence>
<evidence type="ECO:0000256" key="4">
    <source>
        <dbReference type="ARBA" id="ARBA00022801"/>
    </source>
</evidence>
<keyword evidence="1" id="KW-0540">Nuclease</keyword>
<evidence type="ECO:0000256" key="1">
    <source>
        <dbReference type="ARBA" id="ARBA00022722"/>
    </source>
</evidence>
<reference evidence="17 18" key="1">
    <citation type="submission" date="2018-06" db="EMBL/GenBank/DDBJ databases">
        <title>Genomic Encyclopedia of Archaeal and Bacterial Type Strains, Phase II (KMG-II): from individual species to whole genera.</title>
        <authorList>
            <person name="Goeker M."/>
        </authorList>
    </citation>
    <scope>NUCLEOTIDE SEQUENCE [LARGE SCALE GENOMIC DNA]</scope>
    <source>
        <strain evidence="17 18">DSM 24464</strain>
    </source>
</reference>
<dbReference type="GO" id="GO:0016887">
    <property type="term" value="F:ATP hydrolysis activity"/>
    <property type="evidence" value="ECO:0007669"/>
    <property type="project" value="RHEA"/>
</dbReference>
<dbReference type="InterPro" id="IPR000212">
    <property type="entry name" value="DNA_helicase_UvrD/REP"/>
</dbReference>
<evidence type="ECO:0000256" key="2">
    <source>
        <dbReference type="ARBA" id="ARBA00022741"/>
    </source>
</evidence>
<evidence type="ECO:0000256" key="10">
    <source>
        <dbReference type="ARBA" id="ARBA00023235"/>
    </source>
</evidence>
<dbReference type="InterPro" id="IPR011604">
    <property type="entry name" value="PDDEXK-like_dom_sf"/>
</dbReference>
<evidence type="ECO:0000256" key="7">
    <source>
        <dbReference type="ARBA" id="ARBA00022840"/>
    </source>
</evidence>
<dbReference type="Gene3D" id="1.10.3170.10">
    <property type="entry name" value="Recbcd, chain B, domain 2"/>
    <property type="match status" value="1"/>
</dbReference>